<protein>
    <submittedName>
        <fullName evidence="2">Uncharacterized protein</fullName>
    </submittedName>
</protein>
<proteinExistence type="predicted"/>
<accession>A0AAN3SC62</accession>
<evidence type="ECO:0000313" key="2">
    <source>
        <dbReference type="EMBL" id="EFU32512.1"/>
    </source>
</evidence>
<organism evidence="2 3">
    <name type="scientific">Escherichia coli MS 85-1</name>
    <dbReference type="NCBI Taxonomy" id="679202"/>
    <lineage>
        <taxon>Bacteria</taxon>
        <taxon>Pseudomonadati</taxon>
        <taxon>Pseudomonadota</taxon>
        <taxon>Gammaproteobacteria</taxon>
        <taxon>Enterobacterales</taxon>
        <taxon>Enterobacteriaceae</taxon>
        <taxon>Escherichia</taxon>
    </lineage>
</organism>
<evidence type="ECO:0000313" key="3">
    <source>
        <dbReference type="Proteomes" id="UP000005056"/>
    </source>
</evidence>
<gene>
    <name evidence="2" type="ORF">HMPREF9350_05666</name>
</gene>
<feature type="compositionally biased region" description="Polar residues" evidence="1">
    <location>
        <begin position="37"/>
        <end position="46"/>
    </location>
</feature>
<dbReference type="EMBL" id="ADWQ01000074">
    <property type="protein sequence ID" value="EFU32512.1"/>
    <property type="molecule type" value="Genomic_DNA"/>
</dbReference>
<reference evidence="2 3" key="1">
    <citation type="submission" date="2010-09" db="EMBL/GenBank/DDBJ databases">
        <authorList>
            <person name="Weinstock G."/>
            <person name="Sodergren E."/>
            <person name="Clifton S."/>
            <person name="Fulton L."/>
            <person name="Fulton B."/>
            <person name="Courtney L."/>
            <person name="Fronick C."/>
            <person name="Harrison M."/>
            <person name="Strong C."/>
            <person name="Farmer C."/>
            <person name="Delahaunty K."/>
            <person name="Markovic C."/>
            <person name="Hall O."/>
            <person name="Minx P."/>
            <person name="Tomlinson C."/>
            <person name="Mitreva M."/>
            <person name="Hou S."/>
            <person name="Chen J."/>
            <person name="Wollam A."/>
            <person name="Pepin K.H."/>
            <person name="Johnson M."/>
            <person name="Bhonagiri V."/>
            <person name="Zhang X."/>
            <person name="Suruliraj S."/>
            <person name="Warren W."/>
            <person name="Chinwalla A."/>
            <person name="Mardis E.R."/>
            <person name="Wilson R.K."/>
        </authorList>
    </citation>
    <scope>NUCLEOTIDE SEQUENCE [LARGE SCALE GENOMIC DNA]</scope>
    <source>
        <strain evidence="2 3">MS 85-1</strain>
    </source>
</reference>
<name>A0AAN3SC62_ECOLX</name>
<evidence type="ECO:0000256" key="1">
    <source>
        <dbReference type="SAM" id="MobiDB-lite"/>
    </source>
</evidence>
<dbReference type="AlphaFoldDB" id="A0AAN3SC62"/>
<dbReference type="Proteomes" id="UP000005056">
    <property type="component" value="Unassembled WGS sequence"/>
</dbReference>
<sequence length="58" mass="6507">MQTCFSGYKKNDKNCSARHLSKQGDLYRVENFSQLISLSEPGTSPGQEKKRGCGHPVY</sequence>
<comment type="caution">
    <text evidence="2">The sequence shown here is derived from an EMBL/GenBank/DDBJ whole genome shotgun (WGS) entry which is preliminary data.</text>
</comment>
<feature type="region of interest" description="Disordered" evidence="1">
    <location>
        <begin position="37"/>
        <end position="58"/>
    </location>
</feature>